<evidence type="ECO:0000313" key="1">
    <source>
        <dbReference type="EMBL" id="QJR43710.1"/>
    </source>
</evidence>
<gene>
    <name evidence="1" type="ORF">HLA87_02880</name>
</gene>
<dbReference type="Pfam" id="PF01863">
    <property type="entry name" value="YgjP-like"/>
    <property type="match status" value="1"/>
</dbReference>
<dbReference type="AlphaFoldDB" id="A0A6M4J9V5"/>
<keyword evidence="2" id="KW-1185">Reference proteome</keyword>
<dbReference type="KEGG" id="mmir:HLA87_02880"/>
<accession>A0A6M4J9V5</accession>
<dbReference type="Proteomes" id="UP000500686">
    <property type="component" value="Chromosome"/>
</dbReference>
<organism evidence="1 2">
    <name type="scientific">Mycoplasma miroungigenitalium</name>
    <dbReference type="NCBI Taxonomy" id="754515"/>
    <lineage>
        <taxon>Bacteria</taxon>
        <taxon>Bacillati</taxon>
        <taxon>Mycoplasmatota</taxon>
        <taxon>Mollicutes</taxon>
        <taxon>Mycoplasmataceae</taxon>
        <taxon>Mycoplasma</taxon>
    </lineage>
</organism>
<protein>
    <submittedName>
        <fullName evidence="1">DUF45 domain-containing protein</fullName>
    </submittedName>
</protein>
<reference evidence="1 2" key="1">
    <citation type="submission" date="2020-05" db="EMBL/GenBank/DDBJ databases">
        <title>Novel Mycoplasma species detected in Mirounga angustirostris (northern elephant seal) from the USA.</title>
        <authorList>
            <person name="Volokhov D.V."/>
        </authorList>
    </citation>
    <scope>NUCLEOTIDE SEQUENCE [LARGE SCALE GENOMIC DNA]</scope>
    <source>
        <strain evidence="1 2">Mirounga ES2806-GEN</strain>
    </source>
</reference>
<evidence type="ECO:0000313" key="2">
    <source>
        <dbReference type="Proteomes" id="UP000500686"/>
    </source>
</evidence>
<dbReference type="RefSeq" id="WP_171111746.1">
    <property type="nucleotide sequence ID" value="NZ_CP053096.1"/>
</dbReference>
<sequence length="266" mass="30883">MFENKLLDIKLHPEKYKFFCPYDLDSGNMDNNVATSYIYANNIILVKAKILSKFSNNTKKLTEGQTILDGKLIDKILSKAQLSKQNCNIISADLNNNSIYIFGNKYSVLFHFNNSINEQLFLDKTKNIAHFWLKNNAQVNREIRYKKMIAILSSNLRIIITQIQTKYEKLLAIDHIPFKIQPLSSIWGRYKKFLSGSAEIKYNLTLIGLGIDFISAVVVHELTHHFHKNHGHEFRNAMYKLDTNSVNYDKKMKQYNSVKVDLVKLN</sequence>
<dbReference type="Gene3D" id="3.30.2010.10">
    <property type="entry name" value="Metalloproteases ('zincins'), catalytic domain"/>
    <property type="match status" value="1"/>
</dbReference>
<dbReference type="InterPro" id="IPR002725">
    <property type="entry name" value="YgjP-like_metallopeptidase"/>
</dbReference>
<name>A0A6M4J9V5_9MOLU</name>
<dbReference type="EMBL" id="CP053096">
    <property type="protein sequence ID" value="QJR43710.1"/>
    <property type="molecule type" value="Genomic_DNA"/>
</dbReference>
<proteinExistence type="predicted"/>